<keyword evidence="3" id="KW-1185">Reference proteome</keyword>
<dbReference type="EMBL" id="JBBPBN010000027">
    <property type="protein sequence ID" value="KAK9007211.1"/>
    <property type="molecule type" value="Genomic_DNA"/>
</dbReference>
<gene>
    <name evidence="2" type="ORF">V6N11_051041</name>
</gene>
<evidence type="ECO:0000313" key="2">
    <source>
        <dbReference type="EMBL" id="KAK9007211.1"/>
    </source>
</evidence>
<sequence>MSKECSVPRGADLRTTKEHPSGGGVSNGVTKNAMYMASNPDKRSKAAAGQTRTVMVIPTVAGQSAKAVEHVTCASVYRGVRGRRSGEPHVSARPILLEVGQNSADLKGNTLEGFHPPVLVPYSSDEETMYDMSDEEAMTEAEEVECLLAHVVVGAAMGASAAVVIVSSCRAVPPEVWKP</sequence>
<protein>
    <submittedName>
        <fullName evidence="2">Uncharacterized protein</fullName>
    </submittedName>
</protein>
<organism evidence="2 3">
    <name type="scientific">Hibiscus sabdariffa</name>
    <name type="common">roselle</name>
    <dbReference type="NCBI Taxonomy" id="183260"/>
    <lineage>
        <taxon>Eukaryota</taxon>
        <taxon>Viridiplantae</taxon>
        <taxon>Streptophyta</taxon>
        <taxon>Embryophyta</taxon>
        <taxon>Tracheophyta</taxon>
        <taxon>Spermatophyta</taxon>
        <taxon>Magnoliopsida</taxon>
        <taxon>eudicotyledons</taxon>
        <taxon>Gunneridae</taxon>
        <taxon>Pentapetalae</taxon>
        <taxon>rosids</taxon>
        <taxon>malvids</taxon>
        <taxon>Malvales</taxon>
        <taxon>Malvaceae</taxon>
        <taxon>Malvoideae</taxon>
        <taxon>Hibiscus</taxon>
    </lineage>
</organism>
<accession>A0ABR2R2P0</accession>
<reference evidence="2 3" key="1">
    <citation type="journal article" date="2024" name="G3 (Bethesda)">
        <title>Genome assembly of Hibiscus sabdariffa L. provides insights into metabolisms of medicinal natural products.</title>
        <authorList>
            <person name="Kim T."/>
        </authorList>
    </citation>
    <scope>NUCLEOTIDE SEQUENCE [LARGE SCALE GENOMIC DNA]</scope>
    <source>
        <strain evidence="2">TK-2024</strain>
        <tissue evidence="2">Old leaves</tissue>
    </source>
</reference>
<dbReference type="Proteomes" id="UP001396334">
    <property type="component" value="Unassembled WGS sequence"/>
</dbReference>
<comment type="caution">
    <text evidence="2">The sequence shown here is derived from an EMBL/GenBank/DDBJ whole genome shotgun (WGS) entry which is preliminary data.</text>
</comment>
<feature type="compositionally biased region" description="Basic and acidic residues" evidence="1">
    <location>
        <begin position="11"/>
        <end position="20"/>
    </location>
</feature>
<evidence type="ECO:0000256" key="1">
    <source>
        <dbReference type="SAM" id="MobiDB-lite"/>
    </source>
</evidence>
<name>A0ABR2R2P0_9ROSI</name>
<proteinExistence type="predicted"/>
<feature type="region of interest" description="Disordered" evidence="1">
    <location>
        <begin position="1"/>
        <end position="31"/>
    </location>
</feature>
<evidence type="ECO:0000313" key="3">
    <source>
        <dbReference type="Proteomes" id="UP001396334"/>
    </source>
</evidence>